<protein>
    <submittedName>
        <fullName evidence="1">Uncharacterized protein</fullName>
    </submittedName>
</protein>
<dbReference type="AlphaFoldDB" id="A0A8H6ZGL0"/>
<name>A0A8H6ZGL0_9AGAR</name>
<dbReference type="Proteomes" id="UP000623467">
    <property type="component" value="Unassembled WGS sequence"/>
</dbReference>
<dbReference type="OrthoDB" id="10381242at2759"/>
<reference evidence="1" key="1">
    <citation type="submission" date="2020-05" db="EMBL/GenBank/DDBJ databases">
        <title>Mycena genomes resolve the evolution of fungal bioluminescence.</title>
        <authorList>
            <person name="Tsai I.J."/>
        </authorList>
    </citation>
    <scope>NUCLEOTIDE SEQUENCE</scope>
    <source>
        <strain evidence="1">160909Yilan</strain>
    </source>
</reference>
<accession>A0A8H6ZGL0</accession>
<sequence length="286" mass="31871">MDSNPSPFFPPELEREIFETAAYHDPAMIYGLSLVCRRVHKWLDGMKYATVTSLAIGGCPVHILLQAIQSGPRPPSFFHHHVRNLYLAGGRDWGPNNDDLGQVLSVCSGLRNLVLLLLDLHSLEPLLPALAAIKPRRLVLVREPLLDPHTPLFASLTHLHVVSVPLRGPNYSLRLPSFLAQLPVLTHFAMGVIVFHRANAALAKDILVQCQSLQALIFVTTADVKRFPSIDHDDTRFLLYQQAGHDDFIRGWVAETRGRDRPLGSCGRVYCQEEARGDSATFPLLD</sequence>
<gene>
    <name evidence="1" type="ORF">MSAN_00160100</name>
</gene>
<keyword evidence="2" id="KW-1185">Reference proteome</keyword>
<comment type="caution">
    <text evidence="1">The sequence shown here is derived from an EMBL/GenBank/DDBJ whole genome shotgun (WGS) entry which is preliminary data.</text>
</comment>
<evidence type="ECO:0000313" key="2">
    <source>
        <dbReference type="Proteomes" id="UP000623467"/>
    </source>
</evidence>
<dbReference type="EMBL" id="JACAZH010000001">
    <property type="protein sequence ID" value="KAF7377387.1"/>
    <property type="molecule type" value="Genomic_DNA"/>
</dbReference>
<proteinExistence type="predicted"/>
<evidence type="ECO:0000313" key="1">
    <source>
        <dbReference type="EMBL" id="KAF7377387.1"/>
    </source>
</evidence>
<organism evidence="1 2">
    <name type="scientific">Mycena sanguinolenta</name>
    <dbReference type="NCBI Taxonomy" id="230812"/>
    <lineage>
        <taxon>Eukaryota</taxon>
        <taxon>Fungi</taxon>
        <taxon>Dikarya</taxon>
        <taxon>Basidiomycota</taxon>
        <taxon>Agaricomycotina</taxon>
        <taxon>Agaricomycetes</taxon>
        <taxon>Agaricomycetidae</taxon>
        <taxon>Agaricales</taxon>
        <taxon>Marasmiineae</taxon>
        <taxon>Mycenaceae</taxon>
        <taxon>Mycena</taxon>
    </lineage>
</organism>